<reference evidence="1" key="1">
    <citation type="submission" date="2021-03" db="EMBL/GenBank/DDBJ databases">
        <title>Whole genome shotgun sequence of Actinoplanes consettensis NBRC 14913.</title>
        <authorList>
            <person name="Komaki H."/>
            <person name="Tamura T."/>
        </authorList>
    </citation>
    <scope>NUCLEOTIDE SEQUENCE</scope>
    <source>
        <strain evidence="1">NBRC 14913</strain>
    </source>
</reference>
<keyword evidence="2" id="KW-1185">Reference proteome</keyword>
<evidence type="ECO:0000313" key="2">
    <source>
        <dbReference type="Proteomes" id="UP000680865"/>
    </source>
</evidence>
<dbReference type="AlphaFoldDB" id="A0A919SV76"/>
<organism evidence="1 2">
    <name type="scientific">Winogradskya consettensis</name>
    <dbReference type="NCBI Taxonomy" id="113560"/>
    <lineage>
        <taxon>Bacteria</taxon>
        <taxon>Bacillati</taxon>
        <taxon>Actinomycetota</taxon>
        <taxon>Actinomycetes</taxon>
        <taxon>Micromonosporales</taxon>
        <taxon>Micromonosporaceae</taxon>
        <taxon>Winogradskya</taxon>
    </lineage>
</organism>
<name>A0A919SV76_9ACTN</name>
<comment type="caution">
    <text evidence="1">The sequence shown here is derived from an EMBL/GenBank/DDBJ whole genome shotgun (WGS) entry which is preliminary data.</text>
</comment>
<proteinExistence type="predicted"/>
<accession>A0A919SV76</accession>
<evidence type="ECO:0000313" key="1">
    <source>
        <dbReference type="EMBL" id="GIM77643.1"/>
    </source>
</evidence>
<gene>
    <name evidence="1" type="ORF">Aco04nite_56390</name>
</gene>
<sequence length="108" mass="11027">MVTPVTSGGAIGRIGAVQARFGRPHPRLTPGQAHATRACTSDATEACAPNAVTVATGKATANAAAAGNTSTYGNAIACANRVEKKSQEDEYWRECTTRSADSFASGRG</sequence>
<protein>
    <submittedName>
        <fullName evidence="1">Uncharacterized protein</fullName>
    </submittedName>
</protein>
<dbReference type="Proteomes" id="UP000680865">
    <property type="component" value="Unassembled WGS sequence"/>
</dbReference>
<dbReference type="EMBL" id="BOQP01000031">
    <property type="protein sequence ID" value="GIM77643.1"/>
    <property type="molecule type" value="Genomic_DNA"/>
</dbReference>